<feature type="compositionally biased region" description="Low complexity" evidence="1">
    <location>
        <begin position="40"/>
        <end position="67"/>
    </location>
</feature>
<dbReference type="Proteomes" id="UP000482800">
    <property type="component" value="Unassembled WGS sequence"/>
</dbReference>
<protein>
    <submittedName>
        <fullName evidence="2">Uncharacterized protein</fullName>
    </submittedName>
</protein>
<sequence>MPNTSAKVAPSRRMVVASSYDVFQNIASVNIRMPDRAGTAASERSASPASASRNRPSASSAKMPRPASSRRIRPSAPASTPTSAATSATARGPSPNVSATRRAATARSAAEYVNAIASS</sequence>
<accession>A0A6V8JZT9</accession>
<reference evidence="2 3" key="2">
    <citation type="submission" date="2020-03" db="EMBL/GenBank/DDBJ databases">
        <authorList>
            <person name="Ichikawa N."/>
            <person name="Kimura A."/>
            <person name="Kitahashi Y."/>
            <person name="Uohara A."/>
        </authorList>
    </citation>
    <scope>NUCLEOTIDE SEQUENCE [LARGE SCALE GENOMIC DNA]</scope>
    <source>
        <strain evidence="2 3">NBRC 108639</strain>
    </source>
</reference>
<name>A0A6V8JZT9_9ACTN</name>
<keyword evidence="3" id="KW-1185">Reference proteome</keyword>
<feature type="compositionally biased region" description="Low complexity" evidence="1">
    <location>
        <begin position="74"/>
        <end position="90"/>
    </location>
</feature>
<proteinExistence type="predicted"/>
<dbReference type="EMBL" id="BLPF01000001">
    <property type="protein sequence ID" value="GFJ76834.1"/>
    <property type="molecule type" value="Genomic_DNA"/>
</dbReference>
<evidence type="ECO:0000313" key="3">
    <source>
        <dbReference type="Proteomes" id="UP000482800"/>
    </source>
</evidence>
<organism evidence="2 3">
    <name type="scientific">Phytohabitans houttuyneae</name>
    <dbReference type="NCBI Taxonomy" id="1076126"/>
    <lineage>
        <taxon>Bacteria</taxon>
        <taxon>Bacillati</taxon>
        <taxon>Actinomycetota</taxon>
        <taxon>Actinomycetes</taxon>
        <taxon>Micromonosporales</taxon>
        <taxon>Micromonosporaceae</taxon>
    </lineage>
</organism>
<reference evidence="2 3" key="1">
    <citation type="submission" date="2020-03" db="EMBL/GenBank/DDBJ databases">
        <title>Whole genome shotgun sequence of Phytohabitans houttuyneae NBRC 108639.</title>
        <authorList>
            <person name="Komaki H."/>
            <person name="Tamura T."/>
        </authorList>
    </citation>
    <scope>NUCLEOTIDE SEQUENCE [LARGE SCALE GENOMIC DNA]</scope>
    <source>
        <strain evidence="2 3">NBRC 108639</strain>
    </source>
</reference>
<comment type="caution">
    <text evidence="2">The sequence shown here is derived from an EMBL/GenBank/DDBJ whole genome shotgun (WGS) entry which is preliminary data.</text>
</comment>
<dbReference type="AlphaFoldDB" id="A0A6V8JZT9"/>
<gene>
    <name evidence="2" type="ORF">Phou_010140</name>
</gene>
<feature type="region of interest" description="Disordered" evidence="1">
    <location>
        <begin position="36"/>
        <end position="106"/>
    </location>
</feature>
<evidence type="ECO:0000313" key="2">
    <source>
        <dbReference type="EMBL" id="GFJ76834.1"/>
    </source>
</evidence>
<evidence type="ECO:0000256" key="1">
    <source>
        <dbReference type="SAM" id="MobiDB-lite"/>
    </source>
</evidence>